<evidence type="ECO:0000313" key="2">
    <source>
        <dbReference type="EMBL" id="CAJ2505433.1"/>
    </source>
</evidence>
<name>A0AAI8VIB3_9PEZI</name>
<protein>
    <submittedName>
        <fullName evidence="2">Uu.00g128270.m01.CDS01</fullName>
    </submittedName>
</protein>
<proteinExistence type="predicted"/>
<feature type="region of interest" description="Disordered" evidence="1">
    <location>
        <begin position="122"/>
        <end position="142"/>
    </location>
</feature>
<organism evidence="2 3">
    <name type="scientific">Anthostomella pinea</name>
    <dbReference type="NCBI Taxonomy" id="933095"/>
    <lineage>
        <taxon>Eukaryota</taxon>
        <taxon>Fungi</taxon>
        <taxon>Dikarya</taxon>
        <taxon>Ascomycota</taxon>
        <taxon>Pezizomycotina</taxon>
        <taxon>Sordariomycetes</taxon>
        <taxon>Xylariomycetidae</taxon>
        <taxon>Xylariales</taxon>
        <taxon>Xylariaceae</taxon>
        <taxon>Anthostomella</taxon>
    </lineage>
</organism>
<dbReference type="Proteomes" id="UP001295740">
    <property type="component" value="Unassembled WGS sequence"/>
</dbReference>
<evidence type="ECO:0000256" key="1">
    <source>
        <dbReference type="SAM" id="MobiDB-lite"/>
    </source>
</evidence>
<reference evidence="2" key="1">
    <citation type="submission" date="2023-10" db="EMBL/GenBank/DDBJ databases">
        <authorList>
            <person name="Hackl T."/>
        </authorList>
    </citation>
    <scope>NUCLEOTIDE SEQUENCE</scope>
</reference>
<dbReference type="AlphaFoldDB" id="A0AAI8VIB3"/>
<keyword evidence="3" id="KW-1185">Reference proteome</keyword>
<accession>A0AAI8VIB3</accession>
<comment type="caution">
    <text evidence="2">The sequence shown here is derived from an EMBL/GenBank/DDBJ whole genome shotgun (WGS) entry which is preliminary data.</text>
</comment>
<sequence length="142" mass="15614">MPAEFTCCWSFVPGLYQAARKHHDGVGGVPFLLRFLANESALPAHQPPARRASSRHRQLVLIRISRLGRSKAAALGGRLGLSKVDWELGFENLEFETVKPRQAPVKDTEELIRGTGGRWKARRAKWQAAQSTGGGTVDGGRQ</sequence>
<evidence type="ECO:0000313" key="3">
    <source>
        <dbReference type="Proteomes" id="UP001295740"/>
    </source>
</evidence>
<gene>
    <name evidence="2" type="ORF">KHLLAP_LOCUS5901</name>
</gene>
<feature type="compositionally biased region" description="Gly residues" evidence="1">
    <location>
        <begin position="132"/>
        <end position="142"/>
    </location>
</feature>
<dbReference type="EMBL" id="CAUWAG010000007">
    <property type="protein sequence ID" value="CAJ2505433.1"/>
    <property type="molecule type" value="Genomic_DNA"/>
</dbReference>